<dbReference type="Proteomes" id="UP000184368">
    <property type="component" value="Unassembled WGS sequence"/>
</dbReference>
<dbReference type="PROSITE" id="PS50930">
    <property type="entry name" value="HTH_LYTTR"/>
    <property type="match status" value="1"/>
</dbReference>
<dbReference type="OrthoDB" id="1646880at2"/>
<evidence type="ECO:0000259" key="2">
    <source>
        <dbReference type="PROSITE" id="PS50110"/>
    </source>
</evidence>
<organism evidence="4 5">
    <name type="scientific">Cnuella takakiae</name>
    <dbReference type="NCBI Taxonomy" id="1302690"/>
    <lineage>
        <taxon>Bacteria</taxon>
        <taxon>Pseudomonadati</taxon>
        <taxon>Bacteroidota</taxon>
        <taxon>Chitinophagia</taxon>
        <taxon>Chitinophagales</taxon>
        <taxon>Chitinophagaceae</taxon>
        <taxon>Cnuella</taxon>
    </lineage>
</organism>
<dbReference type="PANTHER" id="PTHR37299:SF1">
    <property type="entry name" value="STAGE 0 SPORULATION PROTEIN A HOMOLOG"/>
    <property type="match status" value="1"/>
</dbReference>
<dbReference type="AlphaFoldDB" id="A0A1M5DYX4"/>
<sequence length="231" mass="26422">MPLSCIAIDDEPLSLQLVKTYVAQFPDLELKAVFDDALAARQWLSQHPVDLLFIDINMPDITGLELVRGLAHKPMVIFITAHKEFAYDGFELDAIDYLLKPVDRERFGKAVHKAIEYHSFRTGQPTPEPDVIFVRSSYQLVKIKLADIEYLESVEDYVKIHFATGRPVMTLLALKSMLEKLPSQRFIRVHRSYVVSLDKVKSVVNKKVQLTKDQVPVSDSYFPAIKHLQVK</sequence>
<evidence type="ECO:0000259" key="3">
    <source>
        <dbReference type="PROSITE" id="PS50930"/>
    </source>
</evidence>
<dbReference type="Pfam" id="PF04397">
    <property type="entry name" value="LytTR"/>
    <property type="match status" value="1"/>
</dbReference>
<proteinExistence type="predicted"/>
<dbReference type="InterPro" id="IPR046947">
    <property type="entry name" value="LytR-like"/>
</dbReference>
<feature type="domain" description="Response regulatory" evidence="2">
    <location>
        <begin position="4"/>
        <end position="115"/>
    </location>
</feature>
<dbReference type="InterPro" id="IPR001789">
    <property type="entry name" value="Sig_transdc_resp-reg_receiver"/>
</dbReference>
<feature type="modified residue" description="4-aspartylphosphate" evidence="1">
    <location>
        <position position="55"/>
    </location>
</feature>
<dbReference type="InterPro" id="IPR007492">
    <property type="entry name" value="LytTR_DNA-bd_dom"/>
</dbReference>
<dbReference type="Gene3D" id="3.40.50.2300">
    <property type="match status" value="1"/>
</dbReference>
<dbReference type="GO" id="GO:0000156">
    <property type="term" value="F:phosphorelay response regulator activity"/>
    <property type="evidence" value="ECO:0007669"/>
    <property type="project" value="InterPro"/>
</dbReference>
<dbReference type="SUPFAM" id="SSF52172">
    <property type="entry name" value="CheY-like"/>
    <property type="match status" value="1"/>
</dbReference>
<keyword evidence="1" id="KW-0597">Phosphoprotein</keyword>
<dbReference type="STRING" id="1302690.BUE76_19540"/>
<keyword evidence="5" id="KW-1185">Reference proteome</keyword>
<dbReference type="GO" id="GO:0003677">
    <property type="term" value="F:DNA binding"/>
    <property type="evidence" value="ECO:0007669"/>
    <property type="project" value="InterPro"/>
</dbReference>
<dbReference type="Gene3D" id="2.40.50.1020">
    <property type="entry name" value="LytTr DNA-binding domain"/>
    <property type="match status" value="1"/>
</dbReference>
<dbReference type="PANTHER" id="PTHR37299">
    <property type="entry name" value="TRANSCRIPTIONAL REGULATOR-RELATED"/>
    <property type="match status" value="1"/>
</dbReference>
<evidence type="ECO:0000256" key="1">
    <source>
        <dbReference type="PROSITE-ProRule" id="PRU00169"/>
    </source>
</evidence>
<reference evidence="4 5" key="1">
    <citation type="submission" date="2016-11" db="EMBL/GenBank/DDBJ databases">
        <authorList>
            <person name="Jaros S."/>
            <person name="Januszkiewicz K."/>
            <person name="Wedrychowicz H."/>
        </authorList>
    </citation>
    <scope>NUCLEOTIDE SEQUENCE [LARGE SCALE GENOMIC DNA]</scope>
    <source>
        <strain evidence="4 5">DSM 26897</strain>
    </source>
</reference>
<dbReference type="RefSeq" id="WP_073044829.1">
    <property type="nucleotide sequence ID" value="NZ_FQUO01000011.1"/>
</dbReference>
<dbReference type="EMBL" id="FQUO01000011">
    <property type="protein sequence ID" value="SHF72145.1"/>
    <property type="molecule type" value="Genomic_DNA"/>
</dbReference>
<dbReference type="Pfam" id="PF00072">
    <property type="entry name" value="Response_reg"/>
    <property type="match status" value="1"/>
</dbReference>
<dbReference type="SMART" id="SM00448">
    <property type="entry name" value="REC"/>
    <property type="match status" value="1"/>
</dbReference>
<protein>
    <submittedName>
        <fullName evidence="4">Two component transcriptional regulator, LytTR family</fullName>
    </submittedName>
</protein>
<name>A0A1M5DYX4_9BACT</name>
<evidence type="ECO:0000313" key="4">
    <source>
        <dbReference type="EMBL" id="SHF72145.1"/>
    </source>
</evidence>
<dbReference type="PROSITE" id="PS50110">
    <property type="entry name" value="RESPONSE_REGULATORY"/>
    <property type="match status" value="1"/>
</dbReference>
<accession>A0A1M5DYX4</accession>
<gene>
    <name evidence="4" type="ORF">SAMN05444008_111136</name>
</gene>
<dbReference type="InterPro" id="IPR011006">
    <property type="entry name" value="CheY-like_superfamily"/>
</dbReference>
<feature type="domain" description="HTH LytTR-type" evidence="3">
    <location>
        <begin position="132"/>
        <end position="231"/>
    </location>
</feature>
<evidence type="ECO:0000313" key="5">
    <source>
        <dbReference type="Proteomes" id="UP000184368"/>
    </source>
</evidence>
<dbReference type="SMART" id="SM00850">
    <property type="entry name" value="LytTR"/>
    <property type="match status" value="1"/>
</dbReference>